<feature type="chain" id="PRO_5026057012" evidence="8">
    <location>
        <begin position="26"/>
        <end position="178"/>
    </location>
</feature>
<evidence type="ECO:0000259" key="9">
    <source>
        <dbReference type="PROSITE" id="PS51007"/>
    </source>
</evidence>
<dbReference type="InterPro" id="IPR009056">
    <property type="entry name" value="Cyt_c-like_dom"/>
</dbReference>
<gene>
    <name evidence="10" type="ORF">GRI89_16545</name>
</gene>
<dbReference type="PROSITE" id="PS51007">
    <property type="entry name" value="CYTC"/>
    <property type="match status" value="1"/>
</dbReference>
<evidence type="ECO:0000256" key="2">
    <source>
        <dbReference type="ARBA" id="ARBA00022617"/>
    </source>
</evidence>
<evidence type="ECO:0000256" key="5">
    <source>
        <dbReference type="ARBA" id="ARBA00023004"/>
    </source>
</evidence>
<evidence type="ECO:0000256" key="6">
    <source>
        <dbReference type="PROSITE-ProRule" id="PRU00433"/>
    </source>
</evidence>
<dbReference type="Gene3D" id="1.10.760.10">
    <property type="entry name" value="Cytochrome c-like domain"/>
    <property type="match status" value="1"/>
</dbReference>
<dbReference type="EMBL" id="WTYM01000059">
    <property type="protein sequence ID" value="MXO61154.1"/>
    <property type="molecule type" value="Genomic_DNA"/>
</dbReference>
<evidence type="ECO:0000313" key="10">
    <source>
        <dbReference type="EMBL" id="MXO61154.1"/>
    </source>
</evidence>
<proteinExistence type="predicted"/>
<dbReference type="Pfam" id="PF00034">
    <property type="entry name" value="Cytochrom_C"/>
    <property type="match status" value="1"/>
</dbReference>
<dbReference type="Proteomes" id="UP000433652">
    <property type="component" value="Unassembled WGS sequence"/>
</dbReference>
<dbReference type="AlphaFoldDB" id="A0A6I4SYG4"/>
<dbReference type="SUPFAM" id="SSF46626">
    <property type="entry name" value="Cytochrome c"/>
    <property type="match status" value="1"/>
</dbReference>
<dbReference type="GO" id="GO:0009055">
    <property type="term" value="F:electron transfer activity"/>
    <property type="evidence" value="ECO:0007669"/>
    <property type="project" value="InterPro"/>
</dbReference>
<feature type="compositionally biased region" description="Low complexity" evidence="7">
    <location>
        <begin position="39"/>
        <end position="78"/>
    </location>
</feature>
<protein>
    <submittedName>
        <fullName evidence="10">C-type cytochrome</fullName>
    </submittedName>
</protein>
<dbReference type="RefSeq" id="WP_159797967.1">
    <property type="nucleotide sequence ID" value="NZ_WTYM01000059.1"/>
</dbReference>
<feature type="domain" description="Cytochrome c" evidence="9">
    <location>
        <begin position="80"/>
        <end position="178"/>
    </location>
</feature>
<keyword evidence="3 6" id="KW-0479">Metal-binding</keyword>
<dbReference type="GO" id="GO:0046872">
    <property type="term" value="F:metal ion binding"/>
    <property type="evidence" value="ECO:0007669"/>
    <property type="project" value="UniProtKB-KW"/>
</dbReference>
<comment type="caution">
    <text evidence="10">The sequence shown here is derived from an EMBL/GenBank/DDBJ whole genome shotgun (WGS) entry which is preliminary data.</text>
</comment>
<dbReference type="GO" id="GO:0020037">
    <property type="term" value="F:heme binding"/>
    <property type="evidence" value="ECO:0007669"/>
    <property type="project" value="InterPro"/>
</dbReference>
<evidence type="ECO:0000256" key="7">
    <source>
        <dbReference type="SAM" id="MobiDB-lite"/>
    </source>
</evidence>
<dbReference type="InterPro" id="IPR036909">
    <property type="entry name" value="Cyt_c-like_dom_sf"/>
</dbReference>
<dbReference type="OrthoDB" id="9805828at2"/>
<dbReference type="InterPro" id="IPR002327">
    <property type="entry name" value="Cyt_c_1A/1B"/>
</dbReference>
<keyword evidence="5 6" id="KW-0408">Iron</keyword>
<keyword evidence="4" id="KW-0249">Electron transport</keyword>
<feature type="signal peptide" evidence="8">
    <location>
        <begin position="1"/>
        <end position="25"/>
    </location>
</feature>
<organism evidence="10 11">
    <name type="scientific">Croceibacterium salegens</name>
    <dbReference type="NCBI Taxonomy" id="1737568"/>
    <lineage>
        <taxon>Bacteria</taxon>
        <taxon>Pseudomonadati</taxon>
        <taxon>Pseudomonadota</taxon>
        <taxon>Alphaproteobacteria</taxon>
        <taxon>Sphingomonadales</taxon>
        <taxon>Erythrobacteraceae</taxon>
        <taxon>Croceibacterium</taxon>
    </lineage>
</organism>
<evidence type="ECO:0000313" key="11">
    <source>
        <dbReference type="Proteomes" id="UP000433652"/>
    </source>
</evidence>
<keyword evidence="1" id="KW-0813">Transport</keyword>
<dbReference type="PANTHER" id="PTHR11961">
    <property type="entry name" value="CYTOCHROME C"/>
    <property type="match status" value="1"/>
</dbReference>
<dbReference type="PROSITE" id="PS51257">
    <property type="entry name" value="PROKAR_LIPOPROTEIN"/>
    <property type="match status" value="1"/>
</dbReference>
<dbReference type="PRINTS" id="PR00604">
    <property type="entry name" value="CYTCHRMECIAB"/>
</dbReference>
<feature type="region of interest" description="Disordered" evidence="7">
    <location>
        <begin position="21"/>
        <end position="83"/>
    </location>
</feature>
<reference evidence="10 11" key="1">
    <citation type="submission" date="2019-12" db="EMBL/GenBank/DDBJ databases">
        <title>Genomic-based taxomic classification of the family Erythrobacteraceae.</title>
        <authorList>
            <person name="Xu L."/>
        </authorList>
    </citation>
    <scope>NUCLEOTIDE SEQUENCE [LARGE SCALE GENOMIC DNA]</scope>
    <source>
        <strain evidence="10 11">MCCC 1K01500</strain>
    </source>
</reference>
<evidence type="ECO:0000256" key="3">
    <source>
        <dbReference type="ARBA" id="ARBA00022723"/>
    </source>
</evidence>
<accession>A0A6I4SYG4</accession>
<evidence type="ECO:0000256" key="8">
    <source>
        <dbReference type="SAM" id="SignalP"/>
    </source>
</evidence>
<keyword evidence="11" id="KW-1185">Reference proteome</keyword>
<keyword evidence="8" id="KW-0732">Signal</keyword>
<evidence type="ECO:0000256" key="1">
    <source>
        <dbReference type="ARBA" id="ARBA00022448"/>
    </source>
</evidence>
<evidence type="ECO:0000256" key="4">
    <source>
        <dbReference type="ARBA" id="ARBA00022982"/>
    </source>
</evidence>
<sequence>MTSRLAVAATLAFILAACGSGETPAEEPSATPTMAEPVAAESDAPTADASAAPTPSASDAAAPAPTPTSTPTHAPTPAKVAAAGPPEAFTQCATCHSTEPGKTIIGPSLAGIYGEKAGAVAGFKFSEAMKTSGLTWNDETLDRYLADPKGVVPGTTMALSGIKDAGKRADIIAYIKSL</sequence>
<name>A0A6I4SYG4_9SPHN</name>
<keyword evidence="2 6" id="KW-0349">Heme</keyword>